<name>A0A9N7NTV3_STRHE</name>
<keyword evidence="3" id="KW-1185">Reference proteome</keyword>
<dbReference type="Proteomes" id="UP001153555">
    <property type="component" value="Unassembled WGS sequence"/>
</dbReference>
<organism evidence="2 3">
    <name type="scientific">Striga hermonthica</name>
    <name type="common">Purple witchweed</name>
    <name type="synonym">Buchnera hermonthica</name>
    <dbReference type="NCBI Taxonomy" id="68872"/>
    <lineage>
        <taxon>Eukaryota</taxon>
        <taxon>Viridiplantae</taxon>
        <taxon>Streptophyta</taxon>
        <taxon>Embryophyta</taxon>
        <taxon>Tracheophyta</taxon>
        <taxon>Spermatophyta</taxon>
        <taxon>Magnoliopsida</taxon>
        <taxon>eudicotyledons</taxon>
        <taxon>Gunneridae</taxon>
        <taxon>Pentapetalae</taxon>
        <taxon>asterids</taxon>
        <taxon>lamiids</taxon>
        <taxon>Lamiales</taxon>
        <taxon>Orobanchaceae</taxon>
        <taxon>Buchnereae</taxon>
        <taxon>Striga</taxon>
    </lineage>
</organism>
<dbReference type="EMBL" id="CACSLK010031421">
    <property type="protein sequence ID" value="CAA0838939.1"/>
    <property type="molecule type" value="Genomic_DNA"/>
</dbReference>
<dbReference type="OrthoDB" id="442921at2759"/>
<keyword evidence="1" id="KW-0472">Membrane</keyword>
<evidence type="ECO:0000313" key="2">
    <source>
        <dbReference type="EMBL" id="CAA0838939.1"/>
    </source>
</evidence>
<feature type="transmembrane region" description="Helical" evidence="1">
    <location>
        <begin position="37"/>
        <end position="54"/>
    </location>
</feature>
<comment type="caution">
    <text evidence="2">The sequence shown here is derived from an EMBL/GenBank/DDBJ whole genome shotgun (WGS) entry which is preliminary data.</text>
</comment>
<keyword evidence="1" id="KW-0812">Transmembrane</keyword>
<proteinExistence type="predicted"/>
<sequence>MSTVEDDKKPSGGDSAAHINLKVKGQVSPFFLVSRRTILFLFLTLSVFVVVQVFRQKLHLAFTLNSQPRSQSSKLSTALTTTISVFDPPAVRQSLVNLGQSHSS</sequence>
<keyword evidence="1" id="KW-1133">Transmembrane helix</keyword>
<accession>A0A9N7NTV3</accession>
<evidence type="ECO:0000256" key="1">
    <source>
        <dbReference type="SAM" id="Phobius"/>
    </source>
</evidence>
<dbReference type="AlphaFoldDB" id="A0A9N7NTV3"/>
<protein>
    <submittedName>
        <fullName evidence="2">Small ubiquitin-related modifier 1</fullName>
    </submittedName>
</protein>
<gene>
    <name evidence="2" type="ORF">SHERM_05512</name>
</gene>
<reference evidence="2" key="1">
    <citation type="submission" date="2019-12" db="EMBL/GenBank/DDBJ databases">
        <authorList>
            <person name="Scholes J."/>
        </authorList>
    </citation>
    <scope>NUCLEOTIDE SEQUENCE</scope>
</reference>
<evidence type="ECO:0000313" key="3">
    <source>
        <dbReference type="Proteomes" id="UP001153555"/>
    </source>
</evidence>